<proteinExistence type="predicted"/>
<dbReference type="Proteomes" id="UP000604475">
    <property type="component" value="Unassembled WGS sequence"/>
</dbReference>
<dbReference type="PANTHER" id="PTHR37418:SF1">
    <property type="entry name" value="3-KETO-5-AMINOHEXANOATE CLEAVAGE PROTEIN"/>
    <property type="match status" value="1"/>
</dbReference>
<dbReference type="InterPro" id="IPR013785">
    <property type="entry name" value="Aldolase_TIM"/>
</dbReference>
<name>A0A937RAY5_9ACTN</name>
<evidence type="ECO:0000313" key="1">
    <source>
        <dbReference type="EMBL" id="MBL7626962.1"/>
    </source>
</evidence>
<dbReference type="GO" id="GO:0043720">
    <property type="term" value="F:3-keto-5-aminohexanoate cleavage activity"/>
    <property type="evidence" value="ECO:0007669"/>
    <property type="project" value="InterPro"/>
</dbReference>
<dbReference type="RefSeq" id="WP_203002796.1">
    <property type="nucleotide sequence ID" value="NZ_JADWYU010000197.1"/>
</dbReference>
<comment type="caution">
    <text evidence="1">The sequence shown here is derived from an EMBL/GenBank/DDBJ whole genome shotgun (WGS) entry which is preliminary data.</text>
</comment>
<reference evidence="1" key="1">
    <citation type="submission" date="2020-12" db="EMBL/GenBank/DDBJ databases">
        <title>Genomic characterization of non-nitrogen-fixing Frankia strains.</title>
        <authorList>
            <person name="Carlos-Shanley C."/>
            <person name="Guerra T."/>
            <person name="Hahn D."/>
        </authorList>
    </citation>
    <scope>NUCLEOTIDE SEQUENCE</scope>
    <source>
        <strain evidence="1">CN6</strain>
    </source>
</reference>
<dbReference type="Pfam" id="PF05853">
    <property type="entry name" value="BKACE"/>
    <property type="match status" value="1"/>
</dbReference>
<gene>
    <name evidence="1" type="ORF">I7412_07240</name>
</gene>
<dbReference type="InterPro" id="IPR008567">
    <property type="entry name" value="BKACE"/>
</dbReference>
<evidence type="ECO:0000313" key="2">
    <source>
        <dbReference type="Proteomes" id="UP000604475"/>
    </source>
</evidence>
<accession>A0A937RAY5</accession>
<organism evidence="1 2">
    <name type="scientific">Frankia nepalensis</name>
    <dbReference type="NCBI Taxonomy" id="1836974"/>
    <lineage>
        <taxon>Bacteria</taxon>
        <taxon>Bacillati</taxon>
        <taxon>Actinomycetota</taxon>
        <taxon>Actinomycetes</taxon>
        <taxon>Frankiales</taxon>
        <taxon>Frankiaceae</taxon>
        <taxon>Frankia</taxon>
    </lineage>
</organism>
<dbReference type="PANTHER" id="PTHR37418">
    <property type="entry name" value="3-KETO-5-AMINOHEXANOATE CLEAVAGE ENZYME-RELATED"/>
    <property type="match status" value="1"/>
</dbReference>
<dbReference type="AlphaFoldDB" id="A0A937RAY5"/>
<keyword evidence="2" id="KW-1185">Reference proteome</keyword>
<dbReference type="EMBL" id="JAEACQ010000153">
    <property type="protein sequence ID" value="MBL7626962.1"/>
    <property type="molecule type" value="Genomic_DNA"/>
</dbReference>
<dbReference type="Gene3D" id="3.20.20.70">
    <property type="entry name" value="Aldolase class I"/>
    <property type="match status" value="1"/>
</dbReference>
<sequence>MADVRIRHMKACLNGSRGRADHPAVPVTPAELAAAAAGSVAAGAEAVHLHPRDHSGAESLAAAHIGPAVRAVRERCPGIPVGVSTGLWITGGDPGARQAAVDSWARLPPAERPDFASVNVSEPGFAAVVESLLAAGIAVEAGVWSVADAEALAASGLAGHCARLLVEIINAPATDAENAATAVLTRLDDLRVPGPRLLHGEGPATWPLVALAGRLGLPTRIGLEDTLTDPAGRPAADNAALIHAARALWSQPDQAPR</sequence>
<protein>
    <submittedName>
        <fullName evidence="1">3-keto-5-aminohexanoate cleavage protein</fullName>
    </submittedName>
</protein>